<dbReference type="GO" id="GO:0009307">
    <property type="term" value="P:DNA restriction-modification system"/>
    <property type="evidence" value="ECO:0007669"/>
    <property type="project" value="UniProtKB-KW"/>
</dbReference>
<proteinExistence type="inferred from homology"/>
<dbReference type="InterPro" id="IPR000055">
    <property type="entry name" value="Restrct_endonuc_typeI_TRD"/>
</dbReference>
<evidence type="ECO:0000259" key="4">
    <source>
        <dbReference type="Pfam" id="PF01420"/>
    </source>
</evidence>
<dbReference type="CDD" id="cd17294">
    <property type="entry name" value="RMtype1_S_MmaC7ORF19P_TRD1-CR1_like"/>
    <property type="match status" value="1"/>
</dbReference>
<evidence type="ECO:0000256" key="2">
    <source>
        <dbReference type="ARBA" id="ARBA00022747"/>
    </source>
</evidence>
<name>A0A1F6CJF5_9BACT</name>
<dbReference type="InterPro" id="IPR044946">
    <property type="entry name" value="Restrct_endonuc_typeI_TRD_sf"/>
</dbReference>
<dbReference type="Gene3D" id="3.90.220.20">
    <property type="entry name" value="DNA methylase specificity domains"/>
    <property type="match status" value="2"/>
</dbReference>
<protein>
    <recommendedName>
        <fullName evidence="4">Type I restriction modification DNA specificity domain-containing protein</fullName>
    </recommendedName>
</protein>
<evidence type="ECO:0000313" key="6">
    <source>
        <dbReference type="Proteomes" id="UP000176445"/>
    </source>
</evidence>
<dbReference type="Proteomes" id="UP000176445">
    <property type="component" value="Unassembled WGS sequence"/>
</dbReference>
<organism evidence="5 6">
    <name type="scientific">Candidatus Kaiserbacteria bacterium RIFCSPHIGHO2_01_FULL_54_36b</name>
    <dbReference type="NCBI Taxonomy" id="1798483"/>
    <lineage>
        <taxon>Bacteria</taxon>
        <taxon>Candidatus Kaiseribacteriota</taxon>
    </lineage>
</organism>
<evidence type="ECO:0000256" key="3">
    <source>
        <dbReference type="ARBA" id="ARBA00023125"/>
    </source>
</evidence>
<feature type="domain" description="Type I restriction modification DNA specificity" evidence="4">
    <location>
        <begin position="221"/>
        <end position="393"/>
    </location>
</feature>
<dbReference type="GO" id="GO:0003677">
    <property type="term" value="F:DNA binding"/>
    <property type="evidence" value="ECO:0007669"/>
    <property type="project" value="UniProtKB-KW"/>
</dbReference>
<accession>A0A1F6CJF5</accession>
<dbReference type="PANTHER" id="PTHR30408">
    <property type="entry name" value="TYPE-1 RESTRICTION ENZYME ECOKI SPECIFICITY PROTEIN"/>
    <property type="match status" value="1"/>
</dbReference>
<dbReference type="EMBL" id="MFKW01000075">
    <property type="protein sequence ID" value="OGG49376.1"/>
    <property type="molecule type" value="Genomic_DNA"/>
</dbReference>
<dbReference type="InterPro" id="IPR052021">
    <property type="entry name" value="Type-I_RS_S_subunit"/>
</dbReference>
<evidence type="ECO:0000256" key="1">
    <source>
        <dbReference type="ARBA" id="ARBA00010923"/>
    </source>
</evidence>
<dbReference type="SUPFAM" id="SSF116734">
    <property type="entry name" value="DNA methylase specificity domain"/>
    <property type="match status" value="2"/>
</dbReference>
<gene>
    <name evidence="5" type="ORF">A2704_04340</name>
</gene>
<evidence type="ECO:0000313" key="5">
    <source>
        <dbReference type="EMBL" id="OGG49376.1"/>
    </source>
</evidence>
<sequence>MVSIKHKSKNTEKLPSGWQELSVGETLRFKNGLNKAKEYFGYGTPIVNYMDVYQHSGLRSADVKGKVSVTRDEINNYSARKGDVLFTRTSETAEEVGMASVLLEDIPSAVFSGFVLRGRPQNDVLDRAFCQYCFGAPDVRKQIVSRSSYTTRALTSGGSLSKVFVRIPKSLGEQRAIATILSDTDGLIRRMEVLLAKKQDAKRATMQQLLTGKSRLPGFKKTWETKKIIEFTNCTSGGTPNTSVSEYWGGSIKWMNSGELNDKVIYDVEGRITEAGLRGSSTKLVPANSVLVGLAGQGKTRGTVAISRVPLCTNQSIAAILPSNDFVPEYLYYNLDYRYEELRGLSTGGEGRGGLNLSIIKSLPVPFPEKKEQEAITTVLYDMDAEIAQLNNTLEKYKVIKVGMMQQLLTGKIRIYGNHK</sequence>
<comment type="caution">
    <text evidence="5">The sequence shown here is derived from an EMBL/GenBank/DDBJ whole genome shotgun (WGS) entry which is preliminary data.</text>
</comment>
<dbReference type="PANTHER" id="PTHR30408:SF12">
    <property type="entry name" value="TYPE I RESTRICTION ENZYME MJAVIII SPECIFICITY SUBUNIT"/>
    <property type="match status" value="1"/>
</dbReference>
<keyword evidence="3" id="KW-0238">DNA-binding</keyword>
<dbReference type="Gene3D" id="1.10.287.1120">
    <property type="entry name" value="Bipartite methylase S protein"/>
    <property type="match status" value="1"/>
</dbReference>
<keyword evidence="2" id="KW-0680">Restriction system</keyword>
<dbReference type="AlphaFoldDB" id="A0A1F6CJF5"/>
<reference evidence="5 6" key="1">
    <citation type="journal article" date="2016" name="Nat. Commun.">
        <title>Thousands of microbial genomes shed light on interconnected biogeochemical processes in an aquifer system.</title>
        <authorList>
            <person name="Anantharaman K."/>
            <person name="Brown C.T."/>
            <person name="Hug L.A."/>
            <person name="Sharon I."/>
            <person name="Castelle C.J."/>
            <person name="Probst A.J."/>
            <person name="Thomas B.C."/>
            <person name="Singh A."/>
            <person name="Wilkins M.J."/>
            <person name="Karaoz U."/>
            <person name="Brodie E.L."/>
            <person name="Williams K.H."/>
            <person name="Hubbard S.S."/>
            <person name="Banfield J.F."/>
        </authorList>
    </citation>
    <scope>NUCLEOTIDE SEQUENCE [LARGE SCALE GENOMIC DNA]</scope>
</reference>
<comment type="similarity">
    <text evidence="1">Belongs to the type-I restriction system S methylase family.</text>
</comment>
<dbReference type="Pfam" id="PF01420">
    <property type="entry name" value="Methylase_S"/>
    <property type="match status" value="1"/>
</dbReference>